<keyword evidence="7" id="KW-0186">Copper</keyword>
<dbReference type="InterPro" id="IPR014755">
    <property type="entry name" value="Cu-Rt/internalin_Ig-like"/>
</dbReference>
<evidence type="ECO:0000313" key="13">
    <source>
        <dbReference type="Proteomes" id="UP001523216"/>
    </source>
</evidence>
<evidence type="ECO:0000256" key="3">
    <source>
        <dbReference type="ARBA" id="ARBA00022692"/>
    </source>
</evidence>
<keyword evidence="3 9" id="KW-0812">Transmembrane</keyword>
<evidence type="ECO:0000256" key="7">
    <source>
        <dbReference type="ARBA" id="ARBA00023008"/>
    </source>
</evidence>
<feature type="transmembrane region" description="Helical" evidence="9">
    <location>
        <begin position="362"/>
        <end position="383"/>
    </location>
</feature>
<dbReference type="InterPro" id="IPR006311">
    <property type="entry name" value="TAT_signal"/>
</dbReference>
<geneLocation type="plasmid" evidence="12">
    <name>p1</name>
</geneLocation>
<dbReference type="InterPro" id="IPR014756">
    <property type="entry name" value="Ig_E-set"/>
</dbReference>
<dbReference type="SUPFAM" id="SSF81296">
    <property type="entry name" value="E set domains"/>
    <property type="match status" value="1"/>
</dbReference>
<dbReference type="InterPro" id="IPR032694">
    <property type="entry name" value="CopC/D"/>
</dbReference>
<dbReference type="PROSITE" id="PS51318">
    <property type="entry name" value="TAT"/>
    <property type="match status" value="1"/>
</dbReference>
<evidence type="ECO:0000256" key="6">
    <source>
        <dbReference type="ARBA" id="ARBA00022989"/>
    </source>
</evidence>
<evidence type="ECO:0000259" key="10">
    <source>
        <dbReference type="Pfam" id="PF04234"/>
    </source>
</evidence>
<keyword evidence="13" id="KW-1185">Reference proteome</keyword>
<evidence type="ECO:0000259" key="11">
    <source>
        <dbReference type="Pfam" id="PF05425"/>
    </source>
</evidence>
<feature type="transmembrane region" description="Helical" evidence="9">
    <location>
        <begin position="225"/>
        <end position="247"/>
    </location>
</feature>
<evidence type="ECO:0000313" key="12">
    <source>
        <dbReference type="EMBL" id="MCM4075947.1"/>
    </source>
</evidence>
<dbReference type="EMBL" id="JAMQOL010000001">
    <property type="protein sequence ID" value="MCM4075947.1"/>
    <property type="molecule type" value="Genomic_DNA"/>
</dbReference>
<feature type="transmembrane region" description="Helical" evidence="9">
    <location>
        <begin position="329"/>
        <end position="350"/>
    </location>
</feature>
<feature type="domain" description="CopC" evidence="10">
    <location>
        <begin position="35"/>
        <end position="129"/>
    </location>
</feature>
<keyword evidence="12" id="KW-0614">Plasmid</keyword>
<evidence type="ECO:0000256" key="8">
    <source>
        <dbReference type="ARBA" id="ARBA00023136"/>
    </source>
</evidence>
<evidence type="ECO:0000256" key="4">
    <source>
        <dbReference type="ARBA" id="ARBA00022723"/>
    </source>
</evidence>
<evidence type="ECO:0000256" key="1">
    <source>
        <dbReference type="ARBA" id="ARBA00004651"/>
    </source>
</evidence>
<keyword evidence="8 9" id="KW-0472">Membrane</keyword>
<accession>A0ABT0XRY7</accession>
<dbReference type="Proteomes" id="UP001523216">
    <property type="component" value="Unassembled WGS sequence"/>
</dbReference>
<evidence type="ECO:0000256" key="2">
    <source>
        <dbReference type="ARBA" id="ARBA00022475"/>
    </source>
</evidence>
<feature type="transmembrane region" description="Helical" evidence="9">
    <location>
        <begin position="259"/>
        <end position="276"/>
    </location>
</feature>
<dbReference type="InterPro" id="IPR007348">
    <property type="entry name" value="CopC_dom"/>
</dbReference>
<dbReference type="Pfam" id="PF04234">
    <property type="entry name" value="CopC"/>
    <property type="match status" value="1"/>
</dbReference>
<dbReference type="Pfam" id="PF05425">
    <property type="entry name" value="CopD"/>
    <property type="match status" value="1"/>
</dbReference>
<protein>
    <submittedName>
        <fullName evidence="12">Copper resistance protein CopC</fullName>
    </submittedName>
</protein>
<keyword evidence="4" id="KW-0479">Metal-binding</keyword>
<comment type="caution">
    <text evidence="12">The sequence shown here is derived from an EMBL/GenBank/DDBJ whole genome shotgun (WGS) entry which is preliminary data.</text>
</comment>
<keyword evidence="5" id="KW-0732">Signal</keyword>
<dbReference type="RefSeq" id="WP_251795975.1">
    <property type="nucleotide sequence ID" value="NZ_JAMQOL010000001.1"/>
</dbReference>
<reference evidence="12 13" key="1">
    <citation type="submission" date="2022-06" db="EMBL/GenBank/DDBJ databases">
        <title>Actinoplanes abujensis sp. nov., isolated from Nigerian arid soil.</title>
        <authorList>
            <person name="Ding P."/>
        </authorList>
    </citation>
    <scope>NUCLEOTIDE SEQUENCE [LARGE SCALE GENOMIC DNA]</scope>
    <source>
        <strain evidence="13">TRM88002</strain>
        <plasmid evidence="12">p1</plasmid>
    </source>
</reference>
<evidence type="ECO:0000256" key="5">
    <source>
        <dbReference type="ARBA" id="ARBA00022729"/>
    </source>
</evidence>
<evidence type="ECO:0000256" key="9">
    <source>
        <dbReference type="SAM" id="Phobius"/>
    </source>
</evidence>
<proteinExistence type="predicted"/>
<dbReference type="PANTHER" id="PTHR34820">
    <property type="entry name" value="INNER MEMBRANE PROTEIN YEBZ"/>
    <property type="match status" value="1"/>
</dbReference>
<feature type="transmembrane region" description="Helical" evidence="9">
    <location>
        <begin position="157"/>
        <end position="176"/>
    </location>
</feature>
<organism evidence="12 13">
    <name type="scientific">Paractinoplanes hotanensis</name>
    <dbReference type="NCBI Taxonomy" id="2906497"/>
    <lineage>
        <taxon>Bacteria</taxon>
        <taxon>Bacillati</taxon>
        <taxon>Actinomycetota</taxon>
        <taxon>Actinomycetes</taxon>
        <taxon>Micromonosporales</taxon>
        <taxon>Micromonosporaceae</taxon>
        <taxon>Paractinoplanes</taxon>
    </lineage>
</organism>
<feature type="domain" description="Copper resistance protein D" evidence="11">
    <location>
        <begin position="325"/>
        <end position="421"/>
    </location>
</feature>
<keyword evidence="6 9" id="KW-1133">Transmembrane helix</keyword>
<feature type="transmembrane region" description="Helical" evidence="9">
    <location>
        <begin position="296"/>
        <end position="317"/>
    </location>
</feature>
<comment type="subcellular location">
    <subcellularLocation>
        <location evidence="1">Cell membrane</location>
        <topology evidence="1">Multi-pass membrane protein</topology>
    </subcellularLocation>
</comment>
<dbReference type="Gene3D" id="2.60.40.1220">
    <property type="match status" value="1"/>
</dbReference>
<feature type="transmembrane region" description="Helical" evidence="9">
    <location>
        <begin position="188"/>
        <end position="205"/>
    </location>
</feature>
<name>A0ABT0XRY7_9ACTN</name>
<gene>
    <name evidence="12" type="ORF">LXN57_00030</name>
</gene>
<dbReference type="InterPro" id="IPR008457">
    <property type="entry name" value="Cu-R_CopD_dom"/>
</dbReference>
<keyword evidence="2" id="KW-1003">Cell membrane</keyword>
<dbReference type="PANTHER" id="PTHR34820:SF4">
    <property type="entry name" value="INNER MEMBRANE PROTEIN YEBZ"/>
    <property type="match status" value="1"/>
</dbReference>
<feature type="transmembrane region" description="Helical" evidence="9">
    <location>
        <begin position="404"/>
        <end position="422"/>
    </location>
</feature>
<sequence>MGNVWRRRLVSWLLATGLAVIVSALGWPAQPAEAHAILTQASPQQGSVVKAAPEQVMLRFNEAIQVIPGRTQVIGPDGKRVNVGDPAPQQNGMTIKLRPAGRPLGTYLVSYRIVSADSHPISGAFTFSVGAPSASAPSAPDEGVDPAVQTATAVSKFFGYGGLTLAVGPVLFLALWFRRRSLITMARAGLGVVAAGTLATIWLQAPASSGAGPFDVSAGELGQVLTSSFGIILAARLILLGVAAWLVPRVRRHAGRGPTAVLVALVVAILVTWPLTGHPAASPFAWLLVVADTVHLAGMAVWLGGLVVLTTVVLRRAETRQLRLILPSWSRWAAISVYWLVAAGVLQAVVQTGSVDALFDSGYGRLLLIKTGLLAVVLGVAAWSRRLVQRGASVATTSRLRRATAVEVGITALVLAATAVLVQTNPGRAVDVEAVAAAKARGFVTTLNSKLYSVQFDVFPASVGEYNTIHAFVYTPEGKPLKVLEWKVTLALPEKGVEPIDNPVSSILENQGLGNLTFPFPGEWQLSMTLRISEIDQATVTTTIPVR</sequence>